<dbReference type="CDD" id="cd16155">
    <property type="entry name" value="sulfatase_like"/>
    <property type="match status" value="1"/>
</dbReference>
<feature type="signal peptide" evidence="7">
    <location>
        <begin position="1"/>
        <end position="25"/>
    </location>
</feature>
<evidence type="ECO:0000256" key="5">
    <source>
        <dbReference type="ARBA" id="ARBA00022801"/>
    </source>
</evidence>
<dbReference type="InterPro" id="IPR017850">
    <property type="entry name" value="Alkaline_phosphatase_core_sf"/>
</dbReference>
<dbReference type="GO" id="GO:0004065">
    <property type="term" value="F:arylsulfatase activity"/>
    <property type="evidence" value="ECO:0007669"/>
    <property type="project" value="TreeGrafter"/>
</dbReference>
<gene>
    <name evidence="9" type="ORF">SCARR_04374</name>
</gene>
<evidence type="ECO:0000256" key="4">
    <source>
        <dbReference type="ARBA" id="ARBA00022729"/>
    </source>
</evidence>
<evidence type="ECO:0000313" key="10">
    <source>
        <dbReference type="Proteomes" id="UP000346198"/>
    </source>
</evidence>
<dbReference type="Proteomes" id="UP000346198">
    <property type="component" value="Unassembled WGS sequence"/>
</dbReference>
<dbReference type="GO" id="GO:0046872">
    <property type="term" value="F:metal ion binding"/>
    <property type="evidence" value="ECO:0007669"/>
    <property type="project" value="UniProtKB-KW"/>
</dbReference>
<evidence type="ECO:0000256" key="1">
    <source>
        <dbReference type="ARBA" id="ARBA00001913"/>
    </source>
</evidence>
<evidence type="ECO:0000256" key="6">
    <source>
        <dbReference type="ARBA" id="ARBA00022837"/>
    </source>
</evidence>
<feature type="chain" id="PRO_5028909455" evidence="7">
    <location>
        <begin position="26"/>
        <end position="480"/>
    </location>
</feature>
<dbReference type="AlphaFoldDB" id="A0A6C2UPS0"/>
<comment type="cofactor">
    <cofactor evidence="1">
        <name>Ca(2+)</name>
        <dbReference type="ChEBI" id="CHEBI:29108"/>
    </cofactor>
</comment>
<dbReference type="Gene3D" id="3.40.720.10">
    <property type="entry name" value="Alkaline Phosphatase, subunit A"/>
    <property type="match status" value="1"/>
</dbReference>
<evidence type="ECO:0000259" key="8">
    <source>
        <dbReference type="Pfam" id="PF00884"/>
    </source>
</evidence>
<evidence type="ECO:0000256" key="7">
    <source>
        <dbReference type="SAM" id="SignalP"/>
    </source>
</evidence>
<dbReference type="EMBL" id="CAAHFH010000002">
    <property type="protein sequence ID" value="VGO22292.1"/>
    <property type="molecule type" value="Genomic_DNA"/>
</dbReference>
<organism evidence="9 10">
    <name type="scientific">Pontiella sulfatireligans</name>
    <dbReference type="NCBI Taxonomy" id="2750658"/>
    <lineage>
        <taxon>Bacteria</taxon>
        <taxon>Pseudomonadati</taxon>
        <taxon>Kiritimatiellota</taxon>
        <taxon>Kiritimatiellia</taxon>
        <taxon>Kiritimatiellales</taxon>
        <taxon>Pontiellaceae</taxon>
        <taxon>Pontiella</taxon>
    </lineage>
</organism>
<name>A0A6C2UPS0_9BACT</name>
<dbReference type="InterPro" id="IPR000917">
    <property type="entry name" value="Sulfatase_N"/>
</dbReference>
<dbReference type="SUPFAM" id="SSF53649">
    <property type="entry name" value="Alkaline phosphatase-like"/>
    <property type="match status" value="1"/>
</dbReference>
<keyword evidence="3" id="KW-0479">Metal-binding</keyword>
<dbReference type="PANTHER" id="PTHR42693:SF42">
    <property type="entry name" value="ARYLSULFATASE G"/>
    <property type="match status" value="1"/>
</dbReference>
<comment type="similarity">
    <text evidence="2">Belongs to the sulfatase family.</text>
</comment>
<dbReference type="Pfam" id="PF00884">
    <property type="entry name" value="Sulfatase"/>
    <property type="match status" value="1"/>
</dbReference>
<evidence type="ECO:0000256" key="3">
    <source>
        <dbReference type="ARBA" id="ARBA00022723"/>
    </source>
</evidence>
<sequence>MKMQTKQTMILLLGVAACTAPMADAAAKKPNILFILADDQCWETIGCIGGEVKTPNLDKLVAGGVSFKRAYNMGSWSGAVCVASRHMFNTGRYVWNCNDLIKQSAKWKKTHKNKPFPGQIKSWSQQLGDAGYSTYFAGKWHVSMFSAKQVFDVVGTERGGMPKQTPEGYNRPLDENDKNWLPWDKSKGGFWEGGTHWSEVLRDEAIGFIDQASQDDKPFFMYIAFNAAHDPRQAPKEFVDMYPIESIKLPENFQPLYPYADDIGCGKSLRDARLAPFPRTEYSVKVNRQEYYALVTHMDVQIGKILEALEKSGELDNTYIFYTADHGLAIGHHGLIGKQNMYEHSLGAPLIVNGPGLESGKRITERVYIQDIMPTTLELAGADMPDEVDFQSLLPLITGKTQKGRDVIYGAYKNLQRCVMQGDWKLMHYPKASKYRLFNVAKDPNEMNDLAENPEYAERLKTMKEALASEMVRQNDHELD</sequence>
<dbReference type="PROSITE" id="PS00149">
    <property type="entry name" value="SULFATASE_2"/>
    <property type="match status" value="1"/>
</dbReference>
<dbReference type="PANTHER" id="PTHR42693">
    <property type="entry name" value="ARYLSULFATASE FAMILY MEMBER"/>
    <property type="match status" value="1"/>
</dbReference>
<keyword evidence="5" id="KW-0378">Hydrolase</keyword>
<proteinExistence type="inferred from homology"/>
<feature type="domain" description="Sulfatase N-terminal" evidence="8">
    <location>
        <begin position="30"/>
        <end position="382"/>
    </location>
</feature>
<evidence type="ECO:0000313" key="9">
    <source>
        <dbReference type="EMBL" id="VGO22292.1"/>
    </source>
</evidence>
<protein>
    <submittedName>
        <fullName evidence="9">Arylsulfatase</fullName>
    </submittedName>
</protein>
<reference evidence="9 10" key="1">
    <citation type="submission" date="2019-04" db="EMBL/GenBank/DDBJ databases">
        <authorList>
            <person name="Van Vliet M D."/>
        </authorList>
    </citation>
    <scope>NUCLEOTIDE SEQUENCE [LARGE SCALE GENOMIC DNA]</scope>
    <source>
        <strain evidence="9 10">F21</strain>
    </source>
</reference>
<dbReference type="PROSITE" id="PS51257">
    <property type="entry name" value="PROKAR_LIPOPROTEIN"/>
    <property type="match status" value="1"/>
</dbReference>
<evidence type="ECO:0000256" key="2">
    <source>
        <dbReference type="ARBA" id="ARBA00008779"/>
    </source>
</evidence>
<accession>A0A6C2UPS0</accession>
<keyword evidence="4 7" id="KW-0732">Signal</keyword>
<keyword evidence="10" id="KW-1185">Reference proteome</keyword>
<dbReference type="InterPro" id="IPR050738">
    <property type="entry name" value="Sulfatase"/>
</dbReference>
<dbReference type="InterPro" id="IPR024607">
    <property type="entry name" value="Sulfatase_CS"/>
</dbReference>
<keyword evidence="6" id="KW-0106">Calcium</keyword>